<dbReference type="SUPFAM" id="SSF49562">
    <property type="entry name" value="C2 domain (Calcium/lipid-binding domain, CaLB)"/>
    <property type="match status" value="2"/>
</dbReference>
<accession>A0A5J4VMN5</accession>
<feature type="region of interest" description="Disordered" evidence="3">
    <location>
        <begin position="304"/>
        <end position="337"/>
    </location>
</feature>
<keyword evidence="2" id="KW-0106">Calcium</keyword>
<sequence>MSDQQNISRTVTIVIASITNIVVVSGDASNAYVTLKYGEQESETSKISEIESSEFSESFSFRYTPDAEDTEIIFGLCVPDESGEVYQLGQFSLPIDQITQDVEHVTFTFIGVGELEGQEVGIIEFDQSYEETNEEEEQQAEEEQQDQPAEEEEQPAEEEQEQEEQPAEEEQPVENQEFTKGKLLITVIGVKDVTAMDSNGKSDPFIVVKFAGQEKKTKKVADTLNAEYNEKFDFDFDSATTEDRDILFELWDYNTFGSDEQIGKFKVPLQEVGTEKELKSYPFTGIEKQYGQKVGILDIEQKFEKQQEEQPTEEQQEAAALKQRKAKQITQEIEKQP</sequence>
<dbReference type="Proteomes" id="UP000324800">
    <property type="component" value="Unassembled WGS sequence"/>
</dbReference>
<dbReference type="EMBL" id="SNRW01006115">
    <property type="protein sequence ID" value="KAA6383696.1"/>
    <property type="molecule type" value="Genomic_DNA"/>
</dbReference>
<gene>
    <name evidence="5" type="ORF">EZS28_020776</name>
</gene>
<dbReference type="AlphaFoldDB" id="A0A5J4VMN5"/>
<feature type="compositionally biased region" description="Acidic residues" evidence="3">
    <location>
        <begin position="130"/>
        <end position="172"/>
    </location>
</feature>
<dbReference type="GO" id="GO:0016020">
    <property type="term" value="C:membrane"/>
    <property type="evidence" value="ECO:0007669"/>
    <property type="project" value="TreeGrafter"/>
</dbReference>
<dbReference type="PRINTS" id="PR00360">
    <property type="entry name" value="C2DOMAIN"/>
</dbReference>
<evidence type="ECO:0000256" key="2">
    <source>
        <dbReference type="ARBA" id="ARBA00022837"/>
    </source>
</evidence>
<evidence type="ECO:0000313" key="5">
    <source>
        <dbReference type="EMBL" id="KAA6383696.1"/>
    </source>
</evidence>
<name>A0A5J4VMN5_9EUKA</name>
<feature type="domain" description="C2" evidence="4">
    <location>
        <begin position="1"/>
        <end position="109"/>
    </location>
</feature>
<evidence type="ECO:0000256" key="3">
    <source>
        <dbReference type="SAM" id="MobiDB-lite"/>
    </source>
</evidence>
<feature type="domain" description="C2" evidence="4">
    <location>
        <begin position="160"/>
        <end position="283"/>
    </location>
</feature>
<dbReference type="InterPro" id="IPR035892">
    <property type="entry name" value="C2_domain_sf"/>
</dbReference>
<dbReference type="CDD" id="cd00030">
    <property type="entry name" value="C2"/>
    <property type="match status" value="1"/>
</dbReference>
<dbReference type="PANTHER" id="PTHR45911">
    <property type="entry name" value="C2 DOMAIN-CONTAINING PROTEIN"/>
    <property type="match status" value="1"/>
</dbReference>
<dbReference type="SMART" id="SM00239">
    <property type="entry name" value="C2"/>
    <property type="match status" value="2"/>
</dbReference>
<dbReference type="Gene3D" id="2.60.40.150">
    <property type="entry name" value="C2 domain"/>
    <property type="match status" value="2"/>
</dbReference>
<dbReference type="PANTHER" id="PTHR45911:SF4">
    <property type="entry name" value="MULTIPLE C2 AND TRANSMEMBRANE DOMAIN-CONTAINING PROTEIN"/>
    <property type="match status" value="1"/>
</dbReference>
<proteinExistence type="predicted"/>
<organism evidence="5 6">
    <name type="scientific">Streblomastix strix</name>
    <dbReference type="NCBI Taxonomy" id="222440"/>
    <lineage>
        <taxon>Eukaryota</taxon>
        <taxon>Metamonada</taxon>
        <taxon>Preaxostyla</taxon>
        <taxon>Oxymonadida</taxon>
        <taxon>Streblomastigidae</taxon>
        <taxon>Streblomastix</taxon>
    </lineage>
</organism>
<evidence type="ECO:0000256" key="1">
    <source>
        <dbReference type="ARBA" id="ARBA00022723"/>
    </source>
</evidence>
<protein>
    <recommendedName>
        <fullName evidence="4">C2 domain-containing protein</fullName>
    </recommendedName>
</protein>
<reference evidence="5 6" key="1">
    <citation type="submission" date="2019-03" db="EMBL/GenBank/DDBJ databases">
        <title>Single cell metagenomics reveals metabolic interactions within the superorganism composed of flagellate Streblomastix strix and complex community of Bacteroidetes bacteria on its surface.</title>
        <authorList>
            <person name="Treitli S.C."/>
            <person name="Kolisko M."/>
            <person name="Husnik F."/>
            <person name="Keeling P."/>
            <person name="Hampl V."/>
        </authorList>
    </citation>
    <scope>NUCLEOTIDE SEQUENCE [LARGE SCALE GENOMIC DNA]</scope>
    <source>
        <strain evidence="5">ST1C</strain>
    </source>
</reference>
<keyword evidence="1" id="KW-0479">Metal-binding</keyword>
<dbReference type="OrthoDB" id="419768at2759"/>
<dbReference type="InterPro" id="IPR000008">
    <property type="entry name" value="C2_dom"/>
</dbReference>
<feature type="non-terminal residue" evidence="5">
    <location>
        <position position="337"/>
    </location>
</feature>
<feature type="region of interest" description="Disordered" evidence="3">
    <location>
        <begin position="130"/>
        <end position="176"/>
    </location>
</feature>
<dbReference type="GO" id="GO:0005509">
    <property type="term" value="F:calcium ion binding"/>
    <property type="evidence" value="ECO:0007669"/>
    <property type="project" value="TreeGrafter"/>
</dbReference>
<evidence type="ECO:0000259" key="4">
    <source>
        <dbReference type="PROSITE" id="PS50004"/>
    </source>
</evidence>
<dbReference type="PROSITE" id="PS50004">
    <property type="entry name" value="C2"/>
    <property type="match status" value="2"/>
</dbReference>
<dbReference type="Pfam" id="PF00168">
    <property type="entry name" value="C2"/>
    <property type="match status" value="2"/>
</dbReference>
<comment type="caution">
    <text evidence="5">The sequence shown here is derived from an EMBL/GenBank/DDBJ whole genome shotgun (WGS) entry which is preliminary data.</text>
</comment>
<evidence type="ECO:0000313" key="6">
    <source>
        <dbReference type="Proteomes" id="UP000324800"/>
    </source>
</evidence>